<keyword evidence="3" id="KW-1185">Reference proteome</keyword>
<dbReference type="SUPFAM" id="SSF55729">
    <property type="entry name" value="Acyl-CoA N-acyltransferases (Nat)"/>
    <property type="match status" value="1"/>
</dbReference>
<gene>
    <name evidence="2" type="ORF">KUL25_18830</name>
</gene>
<dbReference type="PANTHER" id="PTHR43792">
    <property type="entry name" value="GNAT FAMILY, PUTATIVE (AFU_ORTHOLOGUE AFUA_3G00765)-RELATED-RELATED"/>
    <property type="match status" value="1"/>
</dbReference>
<dbReference type="EMBL" id="JAIMBW010000001">
    <property type="protein sequence ID" value="MBY4894817.1"/>
    <property type="molecule type" value="Genomic_DNA"/>
</dbReference>
<evidence type="ECO:0000259" key="1">
    <source>
        <dbReference type="PROSITE" id="PS51186"/>
    </source>
</evidence>
<dbReference type="EMBL" id="CP078073">
    <property type="protein sequence ID" value="QXL87446.1"/>
    <property type="molecule type" value="Genomic_DNA"/>
</dbReference>
<feature type="domain" description="N-acetyltransferase" evidence="1">
    <location>
        <begin position="9"/>
        <end position="153"/>
    </location>
</feature>
<dbReference type="GO" id="GO:0016747">
    <property type="term" value="F:acyltransferase activity, transferring groups other than amino-acyl groups"/>
    <property type="evidence" value="ECO:0007669"/>
    <property type="project" value="InterPro"/>
</dbReference>
<protein>
    <submittedName>
        <fullName evidence="2">GNAT family N-acetyltransferase</fullName>
    </submittedName>
</protein>
<dbReference type="InterPro" id="IPR000182">
    <property type="entry name" value="GNAT_dom"/>
</dbReference>
<name>A0A975TUF0_9RHOB</name>
<accession>A0A975TUF0</accession>
<reference evidence="2 3" key="1">
    <citation type="submission" date="2021-07" db="EMBL/GenBank/DDBJ databases">
        <title>Karlodiniumbacter phycospheric gen. nov., sp. nov., a phycosphere bacterium isolated from karlodinium veneficum.</title>
        <authorList>
            <person name="Peng Y."/>
            <person name="Jiang L."/>
            <person name="Lee J."/>
        </authorList>
    </citation>
    <scope>NUCLEOTIDE SEQUENCE</scope>
    <source>
        <strain evidence="2 3">N5</strain>
    </source>
</reference>
<dbReference type="AlphaFoldDB" id="A0A975TUF0"/>
<evidence type="ECO:0000313" key="3">
    <source>
        <dbReference type="Proteomes" id="UP000693972"/>
    </source>
</evidence>
<dbReference type="Proteomes" id="UP000693972">
    <property type="component" value="Unassembled WGS sequence"/>
</dbReference>
<dbReference type="Pfam" id="PF13302">
    <property type="entry name" value="Acetyltransf_3"/>
    <property type="match status" value="1"/>
</dbReference>
<dbReference type="RefSeq" id="WP_257894322.1">
    <property type="nucleotide sequence ID" value="NZ_JAIMBW010000001.1"/>
</dbReference>
<dbReference type="InterPro" id="IPR051531">
    <property type="entry name" value="N-acetyltransferase"/>
</dbReference>
<dbReference type="PROSITE" id="PS51186">
    <property type="entry name" value="GNAT"/>
    <property type="match status" value="1"/>
</dbReference>
<dbReference type="Gene3D" id="3.40.630.30">
    <property type="match status" value="1"/>
</dbReference>
<dbReference type="InterPro" id="IPR016181">
    <property type="entry name" value="Acyl_CoA_acyltransferase"/>
</dbReference>
<sequence>MTTLTTDRLTLRPVSAADWPLYERWHGDDASKAWDAFTGDIGHWVVKGFGWFIARKGDTAVGNVAVHYRPEHADLELAWNTYDGHRGAGYAPEAARAVRDWAIAHVHAPRLVSYITRTNTASQRVAQKLGAVPTGQAAAHSATCDVWDHLWRAS</sequence>
<evidence type="ECO:0000313" key="2">
    <source>
        <dbReference type="EMBL" id="QXL87446.1"/>
    </source>
</evidence>
<organism evidence="2">
    <name type="scientific">Gymnodinialimonas phycosphaerae</name>
    <dbReference type="NCBI Taxonomy" id="2841589"/>
    <lineage>
        <taxon>Bacteria</taxon>
        <taxon>Pseudomonadati</taxon>
        <taxon>Pseudomonadota</taxon>
        <taxon>Alphaproteobacteria</taxon>
        <taxon>Rhodobacterales</taxon>
        <taxon>Paracoccaceae</taxon>
        <taxon>Gymnodinialimonas</taxon>
    </lineage>
</organism>
<dbReference type="PANTHER" id="PTHR43792:SF1">
    <property type="entry name" value="N-ACETYLTRANSFERASE DOMAIN-CONTAINING PROTEIN"/>
    <property type="match status" value="1"/>
</dbReference>
<proteinExistence type="predicted"/>